<keyword evidence="6" id="KW-0460">Magnesium</keyword>
<comment type="catalytic activity">
    <reaction evidence="7">
        <text>(2R)-O-phospho-3-sulfolactate + H2O = (2R)-3-sulfolactate + phosphate</text>
        <dbReference type="Rhea" id="RHEA:23416"/>
        <dbReference type="ChEBI" id="CHEBI:15377"/>
        <dbReference type="ChEBI" id="CHEBI:15597"/>
        <dbReference type="ChEBI" id="CHEBI:43474"/>
        <dbReference type="ChEBI" id="CHEBI:58738"/>
        <dbReference type="EC" id="3.1.3.71"/>
    </reaction>
</comment>
<dbReference type="InterPro" id="IPR005238">
    <property type="entry name" value="ComB-like"/>
</dbReference>
<dbReference type="OrthoDB" id="4913at2"/>
<dbReference type="SUPFAM" id="SSF142823">
    <property type="entry name" value="ComB-like"/>
    <property type="match status" value="1"/>
</dbReference>
<dbReference type="PANTHER" id="PTHR37311">
    <property type="entry name" value="2-PHOSPHOSULFOLACTATE PHOSPHATASE-RELATED"/>
    <property type="match status" value="1"/>
</dbReference>
<dbReference type="KEGG" id="ipa:Isop_3258"/>
<evidence type="ECO:0000256" key="6">
    <source>
        <dbReference type="ARBA" id="ARBA00022842"/>
    </source>
</evidence>
<evidence type="ECO:0000256" key="5">
    <source>
        <dbReference type="ARBA" id="ARBA00022801"/>
    </source>
</evidence>
<feature type="region of interest" description="Disordered" evidence="8">
    <location>
        <begin position="14"/>
        <end position="34"/>
    </location>
</feature>
<evidence type="ECO:0000256" key="1">
    <source>
        <dbReference type="ARBA" id="ARBA00001946"/>
    </source>
</evidence>
<accession>E8R567</accession>
<organism evidence="9 10">
    <name type="scientific">Isosphaera pallida (strain ATCC 43644 / DSM 9630 / IS1B)</name>
    <dbReference type="NCBI Taxonomy" id="575540"/>
    <lineage>
        <taxon>Bacteria</taxon>
        <taxon>Pseudomonadati</taxon>
        <taxon>Planctomycetota</taxon>
        <taxon>Planctomycetia</taxon>
        <taxon>Isosphaerales</taxon>
        <taxon>Isosphaeraceae</taxon>
        <taxon>Isosphaera</taxon>
    </lineage>
</organism>
<evidence type="ECO:0000256" key="3">
    <source>
        <dbReference type="ARBA" id="ARBA00012953"/>
    </source>
</evidence>
<evidence type="ECO:0000256" key="7">
    <source>
        <dbReference type="ARBA" id="ARBA00033711"/>
    </source>
</evidence>
<dbReference type="EC" id="3.1.3.71" evidence="3"/>
<dbReference type="STRING" id="575540.Isop_3258"/>
<evidence type="ECO:0000256" key="8">
    <source>
        <dbReference type="SAM" id="MobiDB-lite"/>
    </source>
</evidence>
<dbReference type="eggNOG" id="COG2045">
    <property type="taxonomic scope" value="Bacteria"/>
</dbReference>
<dbReference type="InterPro" id="IPR036702">
    <property type="entry name" value="ComB-like_sf"/>
</dbReference>
<dbReference type="Pfam" id="PF04029">
    <property type="entry name" value="2-ph_phosp"/>
    <property type="match status" value="1"/>
</dbReference>
<protein>
    <recommendedName>
        <fullName evidence="4">Probable 2-phosphosulfolactate phosphatase</fullName>
        <ecNumber evidence="3">3.1.3.71</ecNumber>
    </recommendedName>
</protein>
<evidence type="ECO:0000313" key="9">
    <source>
        <dbReference type="EMBL" id="ADV63820.1"/>
    </source>
</evidence>
<dbReference type="GO" id="GO:0000287">
    <property type="term" value="F:magnesium ion binding"/>
    <property type="evidence" value="ECO:0007669"/>
    <property type="project" value="InterPro"/>
</dbReference>
<dbReference type="Proteomes" id="UP000008631">
    <property type="component" value="Chromosome"/>
</dbReference>
<evidence type="ECO:0000313" key="10">
    <source>
        <dbReference type="Proteomes" id="UP000008631"/>
    </source>
</evidence>
<evidence type="ECO:0000256" key="2">
    <source>
        <dbReference type="ARBA" id="ARBA00009997"/>
    </source>
</evidence>
<dbReference type="AlphaFoldDB" id="E8R567"/>
<comment type="cofactor">
    <cofactor evidence="1">
        <name>Mg(2+)</name>
        <dbReference type="ChEBI" id="CHEBI:18420"/>
    </cofactor>
</comment>
<dbReference type="InParanoid" id="E8R567"/>
<evidence type="ECO:0000256" key="4">
    <source>
        <dbReference type="ARBA" id="ARBA00021948"/>
    </source>
</evidence>
<name>E8R567_ISOPI</name>
<comment type="similarity">
    <text evidence="2">Belongs to the ComB family.</text>
</comment>
<reference evidence="9 10" key="1">
    <citation type="journal article" date="2011" name="Stand. Genomic Sci.">
        <title>Complete genome sequence of Isosphaera pallida type strain (IS1B).</title>
        <authorList>
            <consortium name="US DOE Joint Genome Institute (JGI-PGF)"/>
            <person name="Goker M."/>
            <person name="Cleland D."/>
            <person name="Saunders E."/>
            <person name="Lapidus A."/>
            <person name="Nolan M."/>
            <person name="Lucas S."/>
            <person name="Hammon N."/>
            <person name="Deshpande S."/>
            <person name="Cheng J.F."/>
            <person name="Tapia R."/>
            <person name="Han C."/>
            <person name="Goodwin L."/>
            <person name="Pitluck S."/>
            <person name="Liolios K."/>
            <person name="Pagani I."/>
            <person name="Ivanova N."/>
            <person name="Mavromatis K."/>
            <person name="Pati A."/>
            <person name="Chen A."/>
            <person name="Palaniappan K."/>
            <person name="Land M."/>
            <person name="Hauser L."/>
            <person name="Chang Y.J."/>
            <person name="Jeffries C.D."/>
            <person name="Detter J.C."/>
            <person name="Beck B."/>
            <person name="Woyke T."/>
            <person name="Bristow J."/>
            <person name="Eisen J.A."/>
            <person name="Markowitz V."/>
            <person name="Hugenholtz P."/>
            <person name="Kyrpides N.C."/>
            <person name="Klenk H.P."/>
        </authorList>
    </citation>
    <scope>NUCLEOTIDE SEQUENCE [LARGE SCALE GENOMIC DNA]</scope>
    <source>
        <strain evidence="10">ATCC 43644 / DSM 9630 / IS1B</strain>
    </source>
</reference>
<dbReference type="EMBL" id="CP002353">
    <property type="protein sequence ID" value="ADV63820.1"/>
    <property type="molecule type" value="Genomic_DNA"/>
</dbReference>
<keyword evidence="5" id="KW-0378">Hydrolase</keyword>
<proteinExistence type="inferred from homology"/>
<keyword evidence="10" id="KW-1185">Reference proteome</keyword>
<sequence length="341" mass="36154">MIIEFRPDFRSSQLTTMSTHPLTNSHEVPARSSSDGSAVALRVRGLATSECVGRGTVLDLAGLQAETKTTRVWAVVFDVLRATTVIVRAIESGALGVRPCLTIDQARAVATAQPSSSRVLGGERGGKAIDGFDLGNSPAEYTPERCRGRLVVLTTTNGTRALEAAAGAERVFVAAFVNLAATARHLVACLERELQAAPIRDSWAPPLLLLVPAGTDGRVSQEDVLAAGGLIAALQDQVQAAEPARPPRLRFTCDDDETLLAHLAWRAVAAERQTAATATDRDAILAERLKWGRGGRNLLDLGFGRDLEDCARVDSLPRVVARDPNSGLLVAEESDSPPSVA</sequence>
<gene>
    <name evidence="9" type="ordered locus">Isop_3258</name>
</gene>
<dbReference type="PANTHER" id="PTHR37311:SF1">
    <property type="entry name" value="2-PHOSPHOSULFOLACTATE PHOSPHATASE-RELATED"/>
    <property type="match status" value="1"/>
</dbReference>
<dbReference type="GO" id="GO:0050532">
    <property type="term" value="F:2-phosphosulfolactate phosphatase activity"/>
    <property type="evidence" value="ECO:0007669"/>
    <property type="project" value="UniProtKB-EC"/>
</dbReference>
<dbReference type="Gene3D" id="3.90.1560.10">
    <property type="entry name" value="ComB-like"/>
    <property type="match status" value="1"/>
</dbReference>
<dbReference type="GO" id="GO:0050545">
    <property type="term" value="F:sulfopyruvate decarboxylase activity"/>
    <property type="evidence" value="ECO:0007669"/>
    <property type="project" value="TreeGrafter"/>
</dbReference>
<dbReference type="HOGENOM" id="CLU_070028_0_0_0"/>